<sequence length="124" mass="13704">MPTLTAPATTAAPPWPRLGRWWQALLRAAPVVTDVPAATEAAYAWGYAVRREWPDGHHDLFGFTPDAETAERRLDRDRSYWRGGPVRPAAVYLVATNAVAVDRHPVDGCRDSSCPNSPERGGRR</sequence>
<gene>
    <name evidence="2" type="ORF">JMF97_18940</name>
</gene>
<evidence type="ECO:0000256" key="1">
    <source>
        <dbReference type="SAM" id="MobiDB-lite"/>
    </source>
</evidence>
<keyword evidence="3" id="KW-1185">Reference proteome</keyword>
<reference evidence="2 3" key="1">
    <citation type="submission" date="2021-01" db="EMBL/GenBank/DDBJ databases">
        <title>Genome sequencing of Micromonospora fiedleri MG-37.</title>
        <authorList>
            <person name="Moreland P.E.J."/>
            <person name="Stach J.E.M."/>
        </authorList>
    </citation>
    <scope>NUCLEOTIDE SEQUENCE [LARGE SCALE GENOMIC DNA]</scope>
    <source>
        <strain evidence="2 3">MG-37</strain>
    </source>
</reference>
<feature type="region of interest" description="Disordered" evidence="1">
    <location>
        <begin position="104"/>
        <end position="124"/>
    </location>
</feature>
<dbReference type="Proteomes" id="UP000661193">
    <property type="component" value="Unassembled WGS sequence"/>
</dbReference>
<protein>
    <submittedName>
        <fullName evidence="2">Uncharacterized protein</fullName>
    </submittedName>
</protein>
<evidence type="ECO:0000313" key="3">
    <source>
        <dbReference type="Proteomes" id="UP000661193"/>
    </source>
</evidence>
<accession>A0ABS1UPG0</accession>
<organism evidence="2 3">
    <name type="scientific">Micromonospora fiedleri</name>
    <dbReference type="NCBI Taxonomy" id="1157498"/>
    <lineage>
        <taxon>Bacteria</taxon>
        <taxon>Bacillati</taxon>
        <taxon>Actinomycetota</taxon>
        <taxon>Actinomycetes</taxon>
        <taxon>Micromonosporales</taxon>
        <taxon>Micromonosporaceae</taxon>
        <taxon>Micromonospora</taxon>
    </lineage>
</organism>
<proteinExistence type="predicted"/>
<evidence type="ECO:0000313" key="2">
    <source>
        <dbReference type="EMBL" id="MBL6278238.1"/>
    </source>
</evidence>
<dbReference type="EMBL" id="JAETXL010000006">
    <property type="protein sequence ID" value="MBL6278238.1"/>
    <property type="molecule type" value="Genomic_DNA"/>
</dbReference>
<name>A0ABS1UPG0_9ACTN</name>
<comment type="caution">
    <text evidence="2">The sequence shown here is derived from an EMBL/GenBank/DDBJ whole genome shotgun (WGS) entry which is preliminary data.</text>
</comment>
<dbReference type="RefSeq" id="WP_203222746.1">
    <property type="nucleotide sequence ID" value="NZ_JAETXL010000006.1"/>
</dbReference>